<evidence type="ECO:0000256" key="2">
    <source>
        <dbReference type="SAM" id="SignalP"/>
    </source>
</evidence>
<proteinExistence type="predicted"/>
<dbReference type="EMBL" id="UYRU01064858">
    <property type="protein sequence ID" value="VDN16152.1"/>
    <property type="molecule type" value="Genomic_DNA"/>
</dbReference>
<dbReference type="OrthoDB" id="10319851at2759"/>
<evidence type="ECO:0000313" key="3">
    <source>
        <dbReference type="EMBL" id="VDN16152.1"/>
    </source>
</evidence>
<protein>
    <recommendedName>
        <fullName evidence="5">Ig-like domain-containing protein</fullName>
    </recommendedName>
</protein>
<feature type="chain" id="PRO_5018247696" description="Ig-like domain-containing protein" evidence="2">
    <location>
        <begin position="26"/>
        <end position="733"/>
    </location>
</feature>
<name>A0A3P7P7Q8_DIBLA</name>
<keyword evidence="1" id="KW-0472">Membrane</keyword>
<evidence type="ECO:0000313" key="4">
    <source>
        <dbReference type="Proteomes" id="UP000281553"/>
    </source>
</evidence>
<evidence type="ECO:0008006" key="5">
    <source>
        <dbReference type="Google" id="ProtNLM"/>
    </source>
</evidence>
<organism evidence="3 4">
    <name type="scientific">Dibothriocephalus latus</name>
    <name type="common">Fish tapeworm</name>
    <name type="synonym">Diphyllobothrium latum</name>
    <dbReference type="NCBI Taxonomy" id="60516"/>
    <lineage>
        <taxon>Eukaryota</taxon>
        <taxon>Metazoa</taxon>
        <taxon>Spiralia</taxon>
        <taxon>Lophotrochozoa</taxon>
        <taxon>Platyhelminthes</taxon>
        <taxon>Cestoda</taxon>
        <taxon>Eucestoda</taxon>
        <taxon>Diphyllobothriidea</taxon>
        <taxon>Diphyllobothriidae</taxon>
        <taxon>Dibothriocephalus</taxon>
    </lineage>
</organism>
<reference evidence="3 4" key="1">
    <citation type="submission" date="2018-11" db="EMBL/GenBank/DDBJ databases">
        <authorList>
            <consortium name="Pathogen Informatics"/>
        </authorList>
    </citation>
    <scope>NUCLEOTIDE SEQUENCE [LARGE SCALE GENOMIC DNA]</scope>
</reference>
<keyword evidence="2" id="KW-0732">Signal</keyword>
<dbReference type="Proteomes" id="UP000281553">
    <property type="component" value="Unassembled WGS sequence"/>
</dbReference>
<dbReference type="AlphaFoldDB" id="A0A3P7P7Q8"/>
<feature type="signal peptide" evidence="2">
    <location>
        <begin position="1"/>
        <end position="25"/>
    </location>
</feature>
<sequence length="733" mass="84723">MRPLLGAAACSLALIFWSIFEPSTSHDNPRTKIPNFYGMTNCEKWNYITRYVAVKFYVHKWPYDLRELRGCVSTPLIMYDMYWGWHSTQRFCDFIGLFGLPLLPSPIYGQNFIIADTFHYIQNIIVEVPKKIHWKYYVHSFENGGTESSYYSAKWEFACIREGCSPFCMDVCLDSFRIKCVKNAERNLCREPFYEEDDTEHITHYAYLELRSCKKGGRLKYKKVTCTGVSKCKGNKPCLTIDNVTSIPADKVNVRIDSNLVLATGERILRCIVTYPKDRYLEKRILQSNLINWQWHPKSLAKEGLSLQLRITQPISQKFEANCTVRGGATATYMLQPQQDVFGDHAPPIITSGTENSRIYDTSRVFETYLGASVTCAVTVNMSLHENYEVRWFTRDLDSSRFLRRCLNKQTLLLANDRMSSKLEFATDTRLGNYEIICSFHPKHLRQTLFSRAKRPSMSQVSLRINLHLIQEFKLSPENTNYLTTNSRVQCHVRSPLPLKPVLIATRGFGTLQVLPNPLIINEENAQQGRITVSCSLQIGQRAALRLQRRYTVFFTKPTTSGLVLSDKFASCNPQLLIGRSAYVWYIRQQEEKDTRLHVLPYATPDVVLSKIVDQWSLSGRNLTLGCTVTSRHLNVELVHTCEDTIEGQQIQQDDILLRSQSRLVSSAVVFFLLQLIFMFGIFCQLMLLSIPHELSVHLTALRLMARRRTYLAQQERREMRNMRLSSRQFHRS</sequence>
<gene>
    <name evidence="3" type="ORF">DILT_LOCUS11983</name>
</gene>
<keyword evidence="4" id="KW-1185">Reference proteome</keyword>
<evidence type="ECO:0000256" key="1">
    <source>
        <dbReference type="SAM" id="Phobius"/>
    </source>
</evidence>
<keyword evidence="1" id="KW-0812">Transmembrane</keyword>
<accession>A0A3P7P7Q8</accession>
<feature type="transmembrane region" description="Helical" evidence="1">
    <location>
        <begin position="668"/>
        <end position="689"/>
    </location>
</feature>
<keyword evidence="1" id="KW-1133">Transmembrane helix</keyword>